<dbReference type="SUPFAM" id="SSF48371">
    <property type="entry name" value="ARM repeat"/>
    <property type="match status" value="1"/>
</dbReference>
<dbReference type="PANTHER" id="PTHR14881">
    <property type="entry name" value="LISH DOMAIN-CONTAINING PROTEIN ARMC9"/>
    <property type="match status" value="1"/>
</dbReference>
<dbReference type="InterPro" id="IPR048959">
    <property type="entry name" value="ARMC9_ARM_dom"/>
</dbReference>
<keyword evidence="7" id="KW-1185">Reference proteome</keyword>
<evidence type="ECO:0000256" key="3">
    <source>
        <dbReference type="ARBA" id="ARBA00023273"/>
    </source>
</evidence>
<feature type="domain" description="LisH" evidence="5">
    <location>
        <begin position="455"/>
        <end position="573"/>
    </location>
</feature>
<dbReference type="GO" id="GO:0005814">
    <property type="term" value="C:centriole"/>
    <property type="evidence" value="ECO:0007669"/>
    <property type="project" value="TreeGrafter"/>
</dbReference>
<dbReference type="EnsemblMetazoa" id="XM_019912788.1">
    <property type="protein sequence ID" value="XP_019768347.1"/>
    <property type="gene ID" value="LOC109543203"/>
</dbReference>
<name>A0AAR5Q556_DENPD</name>
<evidence type="ECO:0000259" key="5">
    <source>
        <dbReference type="Pfam" id="PF21050"/>
    </source>
</evidence>
<dbReference type="GO" id="GO:0097542">
    <property type="term" value="C:ciliary tip"/>
    <property type="evidence" value="ECO:0007669"/>
    <property type="project" value="TreeGrafter"/>
</dbReference>
<evidence type="ECO:0000313" key="6">
    <source>
        <dbReference type="EnsemblMetazoa" id="XP_019768347.1"/>
    </source>
</evidence>
<accession>A0AAR5Q556</accession>
<dbReference type="InterPro" id="IPR011989">
    <property type="entry name" value="ARM-like"/>
</dbReference>
<keyword evidence="2" id="KW-0970">Cilium biogenesis/degradation</keyword>
<evidence type="ECO:0000313" key="7">
    <source>
        <dbReference type="Proteomes" id="UP000019118"/>
    </source>
</evidence>
<dbReference type="GO" id="GO:0060271">
    <property type="term" value="P:cilium assembly"/>
    <property type="evidence" value="ECO:0007669"/>
    <property type="project" value="InterPro"/>
</dbReference>
<reference evidence="7" key="1">
    <citation type="journal article" date="2013" name="Genome Biol.">
        <title>Draft genome of the mountain pine beetle, Dendroctonus ponderosae Hopkins, a major forest pest.</title>
        <authorList>
            <person name="Keeling C.I."/>
            <person name="Yuen M.M."/>
            <person name="Liao N.Y."/>
            <person name="Docking T.R."/>
            <person name="Chan S.K."/>
            <person name="Taylor G.A."/>
            <person name="Palmquist D.L."/>
            <person name="Jackman S.D."/>
            <person name="Nguyen A."/>
            <person name="Li M."/>
            <person name="Henderson H."/>
            <person name="Janes J.K."/>
            <person name="Zhao Y."/>
            <person name="Pandoh P."/>
            <person name="Moore R."/>
            <person name="Sperling F.A."/>
            <person name="Huber D.P."/>
            <person name="Birol I."/>
            <person name="Jones S.J."/>
            <person name="Bohlmann J."/>
        </authorList>
    </citation>
    <scope>NUCLEOTIDE SEQUENCE</scope>
</reference>
<dbReference type="InterPro" id="IPR040369">
    <property type="entry name" value="ARMC9"/>
</dbReference>
<reference evidence="6" key="2">
    <citation type="submission" date="2024-08" db="UniProtKB">
        <authorList>
            <consortium name="EnsemblMetazoa"/>
        </authorList>
    </citation>
    <scope>IDENTIFICATION</scope>
</reference>
<dbReference type="GO" id="GO:0036064">
    <property type="term" value="C:ciliary basal body"/>
    <property type="evidence" value="ECO:0007669"/>
    <property type="project" value="InterPro"/>
</dbReference>
<protein>
    <recommendedName>
        <fullName evidence="5">LisH domain-containing protein</fullName>
    </recommendedName>
</protein>
<organism evidence="6 7">
    <name type="scientific">Dendroctonus ponderosae</name>
    <name type="common">Mountain pine beetle</name>
    <dbReference type="NCBI Taxonomy" id="77166"/>
    <lineage>
        <taxon>Eukaryota</taxon>
        <taxon>Metazoa</taxon>
        <taxon>Ecdysozoa</taxon>
        <taxon>Arthropoda</taxon>
        <taxon>Hexapoda</taxon>
        <taxon>Insecta</taxon>
        <taxon>Pterygota</taxon>
        <taxon>Neoptera</taxon>
        <taxon>Endopterygota</taxon>
        <taxon>Coleoptera</taxon>
        <taxon>Polyphaga</taxon>
        <taxon>Cucujiformia</taxon>
        <taxon>Curculionidae</taxon>
        <taxon>Scolytinae</taxon>
        <taxon>Dendroctonus</taxon>
    </lineage>
</organism>
<dbReference type="AlphaFoldDB" id="A0AAR5Q556"/>
<dbReference type="KEGG" id="dpa:109543203"/>
<dbReference type="Gene3D" id="1.25.10.10">
    <property type="entry name" value="Leucine-rich Repeat Variant"/>
    <property type="match status" value="1"/>
</dbReference>
<feature type="region of interest" description="Disordered" evidence="4">
    <location>
        <begin position="635"/>
        <end position="660"/>
    </location>
</feature>
<dbReference type="GO" id="GO:0005813">
    <property type="term" value="C:centrosome"/>
    <property type="evidence" value="ECO:0007669"/>
    <property type="project" value="UniProtKB-SubCell"/>
</dbReference>
<dbReference type="Pfam" id="PF21050">
    <property type="entry name" value="ARMC9_ARM"/>
    <property type="match status" value="1"/>
</dbReference>
<evidence type="ECO:0000256" key="4">
    <source>
        <dbReference type="SAM" id="MobiDB-lite"/>
    </source>
</evidence>
<dbReference type="Proteomes" id="UP000019118">
    <property type="component" value="Unassembled WGS sequence"/>
</dbReference>
<dbReference type="PANTHER" id="PTHR14881:SF4">
    <property type="entry name" value="LISH DOMAIN-CONTAINING PROTEIN ARMC9"/>
    <property type="match status" value="1"/>
</dbReference>
<evidence type="ECO:0000256" key="1">
    <source>
        <dbReference type="ARBA" id="ARBA00004120"/>
    </source>
</evidence>
<comment type="subcellular location">
    <subcellularLocation>
        <location evidence="1">Cytoplasm</location>
        <location evidence="1">Cytoskeleton</location>
        <location evidence="1">Cilium basal body</location>
    </subcellularLocation>
</comment>
<dbReference type="InterPro" id="IPR016024">
    <property type="entry name" value="ARM-type_fold"/>
</dbReference>
<evidence type="ECO:0000256" key="2">
    <source>
        <dbReference type="ARBA" id="ARBA00022794"/>
    </source>
</evidence>
<keyword evidence="3" id="KW-0966">Cell projection</keyword>
<dbReference type="GeneID" id="109543203"/>
<proteinExistence type="predicted"/>
<sequence>MGEWGIKKADIAKLPSASILLARCNCSKSQANQTDTKPSARCRNHWLEGTFQGETFQIKPNDTHIFYVCDHCQESQFYTELRSVNNNEKIRNEEQGIKATGETSRYEVKHLKSKFDQLQNEHHKLIAVTSELTTALQMNIIGQTRNIGTVLEQCKQIYPTLFESGTSEEQPNDNQHVLLNDHELEVIHPEEMKEIKNDDATIIKSIKPTENAQPQDIFLNLNLESLGSITPLPSPLTPETVRYVLETVFERIFELERCQTAEIEPKEQPLNKVDVEKIVGNVLNEAIKSPSNCGAGEGELSRPESVNMRHQNSVYINYAKLKADLMYSENEKRIRILQALRWRITKNNGPTREKVMESYANHDVLELRANISIPERLLLGYDMDHYVQESACRLINALASLRLGRDYLTLDERLLKRVLIKKVKDVKSVSGAVIRNMLVASVQKLSIRKQCRIQMVNEGLFEVIVDYMDDFYEKLSKYCLEYCSALLMNLCLVTEAKERSTKDPKKIVGLLRKFLEGENETYLPYINGVMFSLFERSEIVDEALNQHFDKIIIKLIQITTNENIKKQLDFILQARLFGRSDPTIREDDDESKEEVDLLEVELDQDDFITQLPSGETLLQEYQAEDNSFSHFALSKDPPNSARSFSEETKQFSHKPSSNRGIFETAKPRRYATCSQNVATKSVKNKTFNAGGGRYPPNPICYMENCQRLQNGPNVQCSCSKCTPGQNRYYCGCYEAIRKDIGDSDINVNNTKGKNMESQSRW</sequence>